<feature type="transmembrane region" description="Helical" evidence="1">
    <location>
        <begin position="25"/>
        <end position="45"/>
    </location>
</feature>
<evidence type="ECO:0000313" key="2">
    <source>
        <dbReference type="EMBL" id="STJ08632.1"/>
    </source>
</evidence>
<name>A0A376V9Y6_ECOLX</name>
<evidence type="ECO:0000256" key="1">
    <source>
        <dbReference type="SAM" id="Phobius"/>
    </source>
</evidence>
<dbReference type="AlphaFoldDB" id="A0A376V9Y6"/>
<keyword evidence="1" id="KW-0812">Transmembrane</keyword>
<gene>
    <name evidence="2" type="primary">xylH_2</name>
    <name evidence="2" type="ORF">NCTC9077_00222</name>
</gene>
<dbReference type="EMBL" id="UGCU01000001">
    <property type="protein sequence ID" value="STJ08632.1"/>
    <property type="molecule type" value="Genomic_DNA"/>
</dbReference>
<keyword evidence="1" id="KW-0472">Membrane</keyword>
<organism evidence="2 3">
    <name type="scientific">Escherichia coli</name>
    <dbReference type="NCBI Taxonomy" id="562"/>
    <lineage>
        <taxon>Bacteria</taxon>
        <taxon>Pseudomonadati</taxon>
        <taxon>Pseudomonadota</taxon>
        <taxon>Gammaproteobacteria</taxon>
        <taxon>Enterobacterales</taxon>
        <taxon>Enterobacteriaceae</taxon>
        <taxon>Escherichia</taxon>
    </lineage>
</organism>
<keyword evidence="1" id="KW-1133">Transmembrane helix</keyword>
<evidence type="ECO:0000313" key="3">
    <source>
        <dbReference type="Proteomes" id="UP000254495"/>
    </source>
</evidence>
<dbReference type="Proteomes" id="UP000254495">
    <property type="component" value="Unassembled WGS sequence"/>
</dbReference>
<proteinExistence type="predicted"/>
<accession>A0A376V9Y6</accession>
<sequence>MSKSNPSEVKLAVPTSGGFSGLKSLNLQVFVMIAAIIAIMLFFTWTTDGAYLSARNVSNLLRPDSDYRHPRSRNGVRHNFC</sequence>
<protein>
    <submittedName>
        <fullName evidence="2">Xylose transport system permease XylH</fullName>
    </submittedName>
</protein>
<reference evidence="2 3" key="1">
    <citation type="submission" date="2018-06" db="EMBL/GenBank/DDBJ databases">
        <authorList>
            <consortium name="Pathogen Informatics"/>
            <person name="Doyle S."/>
        </authorList>
    </citation>
    <scope>NUCLEOTIDE SEQUENCE [LARGE SCALE GENOMIC DNA]</scope>
    <source>
        <strain evidence="2 3">NCTC9077</strain>
    </source>
</reference>